<evidence type="ECO:0000313" key="3">
    <source>
        <dbReference type="Proteomes" id="UP000778797"/>
    </source>
</evidence>
<accession>A0ABS8EPX7</accession>
<feature type="chain" id="PRO_5047331317" evidence="1">
    <location>
        <begin position="30"/>
        <end position="143"/>
    </location>
</feature>
<comment type="caution">
    <text evidence="2">The sequence shown here is derived from an EMBL/GenBank/DDBJ whole genome shotgun (WGS) entry which is preliminary data.</text>
</comment>
<reference evidence="2" key="1">
    <citation type="submission" date="2021-03" db="EMBL/GenBank/DDBJ databases">
        <authorList>
            <person name="Ping X."/>
        </authorList>
    </citation>
    <scope>NUCLEOTIDE SEQUENCE</scope>
    <source>
        <strain evidence="2">E313</strain>
    </source>
</reference>
<reference evidence="2" key="2">
    <citation type="submission" date="2021-10" db="EMBL/GenBank/DDBJ databases">
        <title>Genome of Winogradskyella sp. E313.</title>
        <authorList>
            <person name="Zhou Y."/>
        </authorList>
    </citation>
    <scope>NUCLEOTIDE SEQUENCE</scope>
    <source>
        <strain evidence="2">E313</strain>
    </source>
</reference>
<sequence length="143" mass="15995">MKTTVNLKKQFNYVLAVFLALNICSKLMAQEKKAVDLKDFKIIIEHTEDGIKMQGVEGSAWIYLSFDLNNDRSQAVDEYGAIILEEASSVKDKNLADFLFTVTRTEDGLKLKGLEGTAWTDLSFSLGKNHKQAIDQNGMTSLN</sequence>
<protein>
    <submittedName>
        <fullName evidence="2">Uncharacterized protein</fullName>
    </submittedName>
</protein>
<gene>
    <name evidence="2" type="ORF">J1C55_11830</name>
</gene>
<keyword evidence="3" id="KW-1185">Reference proteome</keyword>
<name>A0ABS8EPX7_9FLAO</name>
<dbReference type="RefSeq" id="WP_227477775.1">
    <property type="nucleotide sequence ID" value="NZ_JAFMPT010000019.1"/>
</dbReference>
<dbReference type="EMBL" id="JAFMPT010000019">
    <property type="protein sequence ID" value="MCC1485283.1"/>
    <property type="molecule type" value="Genomic_DNA"/>
</dbReference>
<organism evidence="2 3">
    <name type="scientific">Winogradskyella immobilis</name>
    <dbReference type="NCBI Taxonomy" id="2816852"/>
    <lineage>
        <taxon>Bacteria</taxon>
        <taxon>Pseudomonadati</taxon>
        <taxon>Bacteroidota</taxon>
        <taxon>Flavobacteriia</taxon>
        <taxon>Flavobacteriales</taxon>
        <taxon>Flavobacteriaceae</taxon>
        <taxon>Winogradskyella</taxon>
    </lineage>
</organism>
<proteinExistence type="predicted"/>
<evidence type="ECO:0000256" key="1">
    <source>
        <dbReference type="SAM" id="SignalP"/>
    </source>
</evidence>
<keyword evidence="1" id="KW-0732">Signal</keyword>
<feature type="signal peptide" evidence="1">
    <location>
        <begin position="1"/>
        <end position="29"/>
    </location>
</feature>
<evidence type="ECO:0000313" key="2">
    <source>
        <dbReference type="EMBL" id="MCC1485283.1"/>
    </source>
</evidence>
<dbReference type="Proteomes" id="UP000778797">
    <property type="component" value="Unassembled WGS sequence"/>
</dbReference>